<evidence type="ECO:0000256" key="1">
    <source>
        <dbReference type="SAM" id="MobiDB-lite"/>
    </source>
</evidence>
<proteinExistence type="predicted"/>
<dbReference type="Proteomes" id="UP000499080">
    <property type="component" value="Unassembled WGS sequence"/>
</dbReference>
<feature type="region of interest" description="Disordered" evidence="1">
    <location>
        <begin position="59"/>
        <end position="89"/>
    </location>
</feature>
<organism evidence="2 3">
    <name type="scientific">Araneus ventricosus</name>
    <name type="common">Orbweaver spider</name>
    <name type="synonym">Epeira ventricosa</name>
    <dbReference type="NCBI Taxonomy" id="182803"/>
    <lineage>
        <taxon>Eukaryota</taxon>
        <taxon>Metazoa</taxon>
        <taxon>Ecdysozoa</taxon>
        <taxon>Arthropoda</taxon>
        <taxon>Chelicerata</taxon>
        <taxon>Arachnida</taxon>
        <taxon>Araneae</taxon>
        <taxon>Araneomorphae</taxon>
        <taxon>Entelegynae</taxon>
        <taxon>Araneoidea</taxon>
        <taxon>Araneidae</taxon>
        <taxon>Araneus</taxon>
    </lineage>
</organism>
<protein>
    <submittedName>
        <fullName evidence="2">Uncharacterized protein</fullName>
    </submittedName>
</protein>
<sequence length="89" mass="10200">METLLTSFITPHQHQMLSHKQVRRYSQYKAFADEHNLINRKYAAFLKSSTKIRAYISSTSNQRRGGATHGEQRVSVSAPLMVPEPKVQL</sequence>
<accession>A0A4Y2GDJ6</accession>
<evidence type="ECO:0000313" key="2">
    <source>
        <dbReference type="EMBL" id="GBM51670.1"/>
    </source>
</evidence>
<dbReference type="AlphaFoldDB" id="A0A4Y2GDJ6"/>
<keyword evidence="3" id="KW-1185">Reference proteome</keyword>
<evidence type="ECO:0000313" key="3">
    <source>
        <dbReference type="Proteomes" id="UP000499080"/>
    </source>
</evidence>
<gene>
    <name evidence="2" type="ORF">AVEN_43290_1</name>
</gene>
<reference evidence="2 3" key="1">
    <citation type="journal article" date="2019" name="Sci. Rep.">
        <title>Orb-weaving spider Araneus ventricosus genome elucidates the spidroin gene catalogue.</title>
        <authorList>
            <person name="Kono N."/>
            <person name="Nakamura H."/>
            <person name="Ohtoshi R."/>
            <person name="Moran D.A.P."/>
            <person name="Shinohara A."/>
            <person name="Yoshida Y."/>
            <person name="Fujiwara M."/>
            <person name="Mori M."/>
            <person name="Tomita M."/>
            <person name="Arakawa K."/>
        </authorList>
    </citation>
    <scope>NUCLEOTIDE SEQUENCE [LARGE SCALE GENOMIC DNA]</scope>
</reference>
<dbReference type="EMBL" id="BGPR01001345">
    <property type="protein sequence ID" value="GBM51670.1"/>
    <property type="molecule type" value="Genomic_DNA"/>
</dbReference>
<name>A0A4Y2GDJ6_ARAVE</name>
<comment type="caution">
    <text evidence="2">The sequence shown here is derived from an EMBL/GenBank/DDBJ whole genome shotgun (WGS) entry which is preliminary data.</text>
</comment>